<dbReference type="PROSITE" id="PS00486">
    <property type="entry name" value="DNA_MISMATCH_REPAIR_2"/>
    <property type="match status" value="1"/>
</dbReference>
<dbReference type="SUPFAM" id="SSF52540">
    <property type="entry name" value="P-loop containing nucleoside triphosphate hydrolases"/>
    <property type="match status" value="1"/>
</dbReference>
<evidence type="ECO:0000259" key="10">
    <source>
        <dbReference type="PROSITE" id="PS00486"/>
    </source>
</evidence>
<evidence type="ECO:0000256" key="7">
    <source>
        <dbReference type="RuleBase" id="RU003756"/>
    </source>
</evidence>
<dbReference type="GO" id="GO:0032301">
    <property type="term" value="C:MutSalpha complex"/>
    <property type="evidence" value="ECO:0007669"/>
    <property type="project" value="TreeGrafter"/>
</dbReference>
<proteinExistence type="inferred from homology"/>
<feature type="compositionally biased region" description="Low complexity" evidence="9">
    <location>
        <begin position="199"/>
        <end position="212"/>
    </location>
</feature>
<dbReference type="InterPro" id="IPR045076">
    <property type="entry name" value="MutS"/>
</dbReference>
<evidence type="ECO:0000256" key="1">
    <source>
        <dbReference type="ARBA" id="ARBA00006271"/>
    </source>
</evidence>
<feature type="region of interest" description="Disordered" evidence="9">
    <location>
        <begin position="1"/>
        <end position="252"/>
    </location>
</feature>
<name>A0A226E739_FOLCA</name>
<protein>
    <recommendedName>
        <fullName evidence="6">DNA mismatch repair protein</fullName>
    </recommendedName>
</protein>
<dbReference type="InterPro" id="IPR036187">
    <property type="entry name" value="DNA_mismatch_repair_MutS_sf"/>
</dbReference>
<dbReference type="PANTHER" id="PTHR11361">
    <property type="entry name" value="DNA MISMATCH REPAIR PROTEIN MUTS FAMILY MEMBER"/>
    <property type="match status" value="1"/>
</dbReference>
<dbReference type="PIRSF" id="PIRSF037677">
    <property type="entry name" value="DNA_mis_repair_Msh6"/>
    <property type="match status" value="1"/>
</dbReference>
<dbReference type="GO" id="GO:0006298">
    <property type="term" value="P:mismatch repair"/>
    <property type="evidence" value="ECO:0007669"/>
    <property type="project" value="InterPro"/>
</dbReference>
<keyword evidence="5 6" id="KW-0238">DNA-binding</keyword>
<dbReference type="InterPro" id="IPR000432">
    <property type="entry name" value="DNA_mismatch_repair_MutS_C"/>
</dbReference>
<sequence>MAPPTKPPTTPQSNTLLNYFSRSVTPKTSSTATTSRAEGDNDDTPAGPSPFREESSSKPVATEESITPSYAGETPKKSGKKTPLRRRIQRIESESDEENQSPKEEEKVVQSKKKKKAAPSDESGDDYKPSDDDEEEDEEDEESAETSEPESDDGSGSDDDDKPRSSQSRNKKRNVGGSGIKRKSVSSPVESSLRKKIKTFSTTSSPVTPTSTKATMKAKTPTGAGKKMASGSQTPGGDGSDERHPVDGGGSIQWPHLKLEWLKPEKRRDSKKRLMSDPMYDPTTLDVPMSYINEQTPVQRQWWEMKKSYFDTVLFFKMGKFYELFHMDAVIAVEELDIIFMKGDVAHAGFPEKSYSYRASTLINKGYKVARIEQTETPDMMNERLKTDRKKGRSVPKYANVVNREVCQITTRGVRTATALDRQYENINPESAYLYSVVAKVASSTSTQQEVTNPTFGVCFIDTTIGEFHVSQFEDDRFFSRLRTLFSHHVPAQVIVKKGNLPSGVDQLINGYAQVRKEEYNSQIPAAEKIIKTIKEDSYFYDKASGDIVWPDAFKTLLDSGEMTAEKGWELAVQAFGLITQCLKQFLVDYDLLSLKRFSIYNPVDSLTISGPNDVKMPTNMVLDGISLQNLDITESSASCFNLLSKVNTCFTPFGKRLLRQWICTPLAIPEEIESRLDAIQELMSYSTFINRALVLLKGLPDLERLLSKQVINFKKYFVEANKVFHLISVITYNYFRVHLLGSAHRKQNHPEGRAIMFEEVTYSKNKISDLLSIINGFKSSKEIIVLLQEHEVQSQFLQNIINRFPNIGPLLKRFDDAFDHADAVKEGKIIPKDGADSEYDQVQVDLEEVKNESERYLKQITGQLKTRVSYFGSAKNRFQLEVSDNTKVPREFELSSSKKGYKRYMTAETKEFLDRIQRIETKREEVLRDITRRVFEKFDKSHDTWKVAISCIAELDAIISLKTFSESQEEMCRPKVVFSRKPFFKLKNGRHPCMAVESYIANSCYLGVSRPNNAPFGCFSLLTGPNMGGKSTLMRQVALIAVLAHMGCYVPATACEMSIIDRIFTRIGASDNLGDGESTFFVELSEASAILRHCTKDSLVLMDELGRGTATYDGTAIAHAVATKLANDGVRTLFSTHYHTLVESIQHLPMIQLGHMACMVENENEEDPTQETVTFLYKIAPGPCPKSYGFNAAKLAGMPDEVIRDGHLKAKEFETITSNVTTFRQIIGEDKLSLQNAMQILKI</sequence>
<dbReference type="InterPro" id="IPR007696">
    <property type="entry name" value="DNA_mismatch_repair_MutS_core"/>
</dbReference>
<dbReference type="FunFam" id="3.40.1170.10:FF:000002">
    <property type="entry name" value="DNA mismatch repair protein"/>
    <property type="match status" value="1"/>
</dbReference>
<evidence type="ECO:0000256" key="9">
    <source>
        <dbReference type="SAM" id="MobiDB-lite"/>
    </source>
</evidence>
<dbReference type="Pfam" id="PF01624">
    <property type="entry name" value="MutS_I"/>
    <property type="match status" value="1"/>
</dbReference>
<evidence type="ECO:0000313" key="11">
    <source>
        <dbReference type="EMBL" id="OXA52904.1"/>
    </source>
</evidence>
<organism evidence="11 12">
    <name type="scientific">Folsomia candida</name>
    <name type="common">Springtail</name>
    <dbReference type="NCBI Taxonomy" id="158441"/>
    <lineage>
        <taxon>Eukaryota</taxon>
        <taxon>Metazoa</taxon>
        <taxon>Ecdysozoa</taxon>
        <taxon>Arthropoda</taxon>
        <taxon>Hexapoda</taxon>
        <taxon>Collembola</taxon>
        <taxon>Entomobryomorpha</taxon>
        <taxon>Isotomoidea</taxon>
        <taxon>Isotomidae</taxon>
        <taxon>Proisotominae</taxon>
        <taxon>Folsomia</taxon>
    </lineage>
</organism>
<dbReference type="Proteomes" id="UP000198287">
    <property type="component" value="Unassembled WGS sequence"/>
</dbReference>
<keyword evidence="8" id="KW-0175">Coiled coil</keyword>
<evidence type="ECO:0000313" key="12">
    <source>
        <dbReference type="Proteomes" id="UP000198287"/>
    </source>
</evidence>
<comment type="function">
    <text evidence="6 7">Component of the post-replicative DNA mismatch repair system (MMR).</text>
</comment>
<feature type="compositionally biased region" description="Basic residues" evidence="9">
    <location>
        <begin position="77"/>
        <end position="88"/>
    </location>
</feature>
<dbReference type="EMBL" id="LNIX01000006">
    <property type="protein sequence ID" value="OXA52904.1"/>
    <property type="molecule type" value="Genomic_DNA"/>
</dbReference>
<dbReference type="InterPro" id="IPR007861">
    <property type="entry name" value="DNA_mismatch_repair_MutS_clamp"/>
</dbReference>
<evidence type="ECO:0000256" key="8">
    <source>
        <dbReference type="SAM" id="Coils"/>
    </source>
</evidence>
<dbReference type="OrthoDB" id="121051at2759"/>
<dbReference type="SUPFAM" id="SSF48334">
    <property type="entry name" value="DNA repair protein MutS, domain III"/>
    <property type="match status" value="1"/>
</dbReference>
<dbReference type="Pfam" id="PF05192">
    <property type="entry name" value="MutS_III"/>
    <property type="match status" value="1"/>
</dbReference>
<keyword evidence="12" id="KW-1185">Reference proteome</keyword>
<dbReference type="GO" id="GO:0140664">
    <property type="term" value="F:ATP-dependent DNA damage sensor activity"/>
    <property type="evidence" value="ECO:0007669"/>
    <property type="project" value="InterPro"/>
</dbReference>
<dbReference type="SUPFAM" id="SSF55271">
    <property type="entry name" value="DNA repair protein MutS, domain I"/>
    <property type="match status" value="1"/>
</dbReference>
<keyword evidence="3 6" id="KW-0227">DNA damage</keyword>
<dbReference type="OMA" id="TPMMAQY"/>
<feature type="compositionally biased region" description="Polar residues" evidence="9">
    <location>
        <begin position="11"/>
        <end position="36"/>
    </location>
</feature>
<dbReference type="Pfam" id="PF05188">
    <property type="entry name" value="MutS_II"/>
    <property type="match status" value="1"/>
</dbReference>
<keyword evidence="4 6" id="KW-0067">ATP-binding</keyword>
<feature type="compositionally biased region" description="Basic residues" evidence="9">
    <location>
        <begin position="169"/>
        <end position="184"/>
    </location>
</feature>
<feature type="compositionally biased region" description="Pro residues" evidence="9">
    <location>
        <begin position="1"/>
        <end position="10"/>
    </location>
</feature>
<dbReference type="STRING" id="158441.A0A226E739"/>
<evidence type="ECO:0000256" key="2">
    <source>
        <dbReference type="ARBA" id="ARBA00022741"/>
    </source>
</evidence>
<dbReference type="InterPro" id="IPR017261">
    <property type="entry name" value="DNA_mismatch_repair_MutS/MSH"/>
</dbReference>
<dbReference type="Gene3D" id="3.40.50.300">
    <property type="entry name" value="P-loop containing nucleotide triphosphate hydrolases"/>
    <property type="match status" value="1"/>
</dbReference>
<dbReference type="InterPro" id="IPR007860">
    <property type="entry name" value="DNA_mmatch_repair_MutS_con_dom"/>
</dbReference>
<evidence type="ECO:0000256" key="5">
    <source>
        <dbReference type="ARBA" id="ARBA00023125"/>
    </source>
</evidence>
<feature type="domain" description="DNA mismatch repair proteins mutS family" evidence="10">
    <location>
        <begin position="1099"/>
        <end position="1115"/>
    </location>
</feature>
<feature type="compositionally biased region" description="Basic and acidic residues" evidence="9">
    <location>
        <begin position="100"/>
        <end position="109"/>
    </location>
</feature>
<dbReference type="GO" id="GO:0005524">
    <property type="term" value="F:ATP binding"/>
    <property type="evidence" value="ECO:0007669"/>
    <property type="project" value="UniProtKB-UniRule"/>
</dbReference>
<feature type="coiled-coil region" evidence="8">
    <location>
        <begin position="833"/>
        <end position="860"/>
    </location>
</feature>
<dbReference type="InterPro" id="IPR007695">
    <property type="entry name" value="DNA_mismatch_repair_MutS-lik_N"/>
</dbReference>
<keyword evidence="2 6" id="KW-0547">Nucleotide-binding</keyword>
<keyword evidence="6 7" id="KW-0234">DNA repair</keyword>
<dbReference type="FunFam" id="1.10.1420.10:FF:000005">
    <property type="entry name" value="DNA mismatch repair protein"/>
    <property type="match status" value="1"/>
</dbReference>
<evidence type="ECO:0000256" key="4">
    <source>
        <dbReference type="ARBA" id="ARBA00022840"/>
    </source>
</evidence>
<dbReference type="GO" id="GO:0030983">
    <property type="term" value="F:mismatched DNA binding"/>
    <property type="evidence" value="ECO:0007669"/>
    <property type="project" value="UniProtKB-UniRule"/>
</dbReference>
<dbReference type="InterPro" id="IPR016151">
    <property type="entry name" value="DNA_mismatch_repair_MutS_N"/>
</dbReference>
<dbReference type="InterPro" id="IPR036678">
    <property type="entry name" value="MutS_con_dom_sf"/>
</dbReference>
<evidence type="ECO:0000256" key="6">
    <source>
        <dbReference type="PIRNR" id="PIRNR037677"/>
    </source>
</evidence>
<dbReference type="SMART" id="SM00533">
    <property type="entry name" value="MUTSd"/>
    <property type="match status" value="1"/>
</dbReference>
<comment type="caution">
    <text evidence="11">The sequence shown here is derived from an EMBL/GenBank/DDBJ whole genome shotgun (WGS) entry which is preliminary data.</text>
</comment>
<accession>A0A226E739</accession>
<dbReference type="SUPFAM" id="SSF53150">
    <property type="entry name" value="DNA repair protein MutS, domain II"/>
    <property type="match status" value="1"/>
</dbReference>
<reference evidence="11 12" key="1">
    <citation type="submission" date="2015-12" db="EMBL/GenBank/DDBJ databases">
        <title>The genome of Folsomia candida.</title>
        <authorList>
            <person name="Faddeeva A."/>
            <person name="Derks M.F."/>
            <person name="Anvar Y."/>
            <person name="Smit S."/>
            <person name="Van Straalen N."/>
            <person name="Roelofs D."/>
        </authorList>
    </citation>
    <scope>NUCLEOTIDE SEQUENCE [LARGE SCALE GENOMIC DNA]</scope>
    <source>
        <strain evidence="11 12">VU population</strain>
        <tissue evidence="11">Whole body</tissue>
    </source>
</reference>
<dbReference type="SMART" id="SM00534">
    <property type="entry name" value="MUTSac"/>
    <property type="match status" value="1"/>
</dbReference>
<dbReference type="InterPro" id="IPR027417">
    <property type="entry name" value="P-loop_NTPase"/>
</dbReference>
<dbReference type="Gene3D" id="3.40.1170.10">
    <property type="entry name" value="DNA repair protein MutS, domain I"/>
    <property type="match status" value="1"/>
</dbReference>
<dbReference type="Gene3D" id="1.10.1420.10">
    <property type="match status" value="2"/>
</dbReference>
<dbReference type="Pfam" id="PF05190">
    <property type="entry name" value="MutS_IV"/>
    <property type="match status" value="1"/>
</dbReference>
<dbReference type="PANTHER" id="PTHR11361:SF148">
    <property type="entry name" value="DNA MISMATCH REPAIR PROTEIN MSH6"/>
    <property type="match status" value="1"/>
</dbReference>
<evidence type="ECO:0000256" key="3">
    <source>
        <dbReference type="ARBA" id="ARBA00022763"/>
    </source>
</evidence>
<dbReference type="AlphaFoldDB" id="A0A226E739"/>
<comment type="similarity">
    <text evidence="1 6 7">Belongs to the DNA mismatch repair MutS family.</text>
</comment>
<dbReference type="Pfam" id="PF00488">
    <property type="entry name" value="MutS_V"/>
    <property type="match status" value="1"/>
</dbReference>
<gene>
    <name evidence="11" type="ORF">Fcan01_12110</name>
</gene>
<feature type="compositionally biased region" description="Acidic residues" evidence="9">
    <location>
        <begin position="131"/>
        <end position="160"/>
    </location>
</feature>
<dbReference type="Gene3D" id="3.30.420.110">
    <property type="entry name" value="MutS, connector domain"/>
    <property type="match status" value="1"/>
</dbReference>